<reference evidence="2" key="1">
    <citation type="submission" date="2016-05" db="EMBL/GenBank/DDBJ databases">
        <authorList>
            <person name="Lavstsen T."/>
            <person name="Jespersen J.S."/>
        </authorList>
    </citation>
    <scope>NUCLEOTIDE SEQUENCE</scope>
    <source>
        <tissue evidence="2">Brain</tissue>
    </source>
</reference>
<keyword evidence="2" id="KW-0675">Receptor</keyword>
<feature type="region of interest" description="Disordered" evidence="1">
    <location>
        <begin position="83"/>
        <end position="106"/>
    </location>
</feature>
<organism evidence="2">
    <name type="scientific">Nothobranchius pienaari</name>
    <dbReference type="NCBI Taxonomy" id="704102"/>
    <lineage>
        <taxon>Eukaryota</taxon>
        <taxon>Metazoa</taxon>
        <taxon>Chordata</taxon>
        <taxon>Craniata</taxon>
        <taxon>Vertebrata</taxon>
        <taxon>Euteleostomi</taxon>
        <taxon>Actinopterygii</taxon>
        <taxon>Neopterygii</taxon>
        <taxon>Teleostei</taxon>
        <taxon>Neoteleostei</taxon>
        <taxon>Acanthomorphata</taxon>
        <taxon>Ovalentaria</taxon>
        <taxon>Atherinomorphae</taxon>
        <taxon>Cyprinodontiformes</taxon>
        <taxon>Nothobranchiidae</taxon>
        <taxon>Nothobranchius</taxon>
    </lineage>
</organism>
<proteinExistence type="predicted"/>
<reference evidence="2" key="2">
    <citation type="submission" date="2016-06" db="EMBL/GenBank/DDBJ databases">
        <title>The genome of a short-lived fish provides insights into sex chromosome evolution and the genetic control of aging.</title>
        <authorList>
            <person name="Reichwald K."/>
            <person name="Felder M."/>
            <person name="Petzold A."/>
            <person name="Koch P."/>
            <person name="Groth M."/>
            <person name="Platzer M."/>
        </authorList>
    </citation>
    <scope>NUCLEOTIDE SEQUENCE</scope>
    <source>
        <tissue evidence="2">Brain</tissue>
    </source>
</reference>
<dbReference type="AlphaFoldDB" id="A0A1A8NCA2"/>
<feature type="non-terminal residue" evidence="2">
    <location>
        <position position="1"/>
    </location>
</feature>
<dbReference type="EMBL" id="HAEG01002156">
    <property type="protein sequence ID" value="SBR66698.1"/>
    <property type="molecule type" value="Transcribed_RNA"/>
</dbReference>
<sequence length="236" mass="26889">RRDADSVHREAASEVRPLLAIHRRACDVRRHQRGDAVSERVSRVDHQKVSTRICRRDSGCPPSELHFVARSRRSHSQRHREYPAVCSHSPPAGQQEQTAHRGPLQRRGRQNWDLHGLGLPHAAHSRARVCGHPEHGVRDEIASTVNGPDGGAVRLHPSVRPADVAEEEAAVHHFRRRLRKLQQDIMRRLHTWPSSIQETGCDHAWPPVLQASILIEDDPLHHQHQQPEETLIQSFI</sequence>
<protein>
    <submittedName>
        <fullName evidence="2">Protein tyrosine phosphatase, receptor type, O</fullName>
    </submittedName>
</protein>
<name>A0A1A8NCA2_9TELE</name>
<evidence type="ECO:0000256" key="1">
    <source>
        <dbReference type="SAM" id="MobiDB-lite"/>
    </source>
</evidence>
<gene>
    <name evidence="2" type="primary">PTPRO</name>
</gene>
<evidence type="ECO:0000313" key="2">
    <source>
        <dbReference type="EMBL" id="SBR66698.1"/>
    </source>
</evidence>
<accession>A0A1A8NCA2</accession>